<dbReference type="InterPro" id="IPR053164">
    <property type="entry name" value="IS1016-like_transposase"/>
</dbReference>
<dbReference type="Proteomes" id="UP000681722">
    <property type="component" value="Unassembled WGS sequence"/>
</dbReference>
<organism evidence="1 3">
    <name type="scientific">Didymodactylos carnosus</name>
    <dbReference type="NCBI Taxonomy" id="1234261"/>
    <lineage>
        <taxon>Eukaryota</taxon>
        <taxon>Metazoa</taxon>
        <taxon>Spiralia</taxon>
        <taxon>Gnathifera</taxon>
        <taxon>Rotifera</taxon>
        <taxon>Eurotatoria</taxon>
        <taxon>Bdelloidea</taxon>
        <taxon>Philodinida</taxon>
        <taxon>Philodinidae</taxon>
        <taxon>Didymodactylos</taxon>
    </lineage>
</organism>
<dbReference type="Proteomes" id="UP000663829">
    <property type="component" value="Unassembled WGS sequence"/>
</dbReference>
<sequence>MYYWSRGEDSIAKLMHELDIGSEHTIVDWKKFCRDVCAEYYVRNPSIIGGVGHTVEIDESCFGKRKYQRGRLLSSQQWVFGGIDVDTRKCFLVPVARRDAQTLLPIIHQFILP</sequence>
<comment type="caution">
    <text evidence="1">The sequence shown here is derived from an EMBL/GenBank/DDBJ whole genome shotgun (WGS) entry which is preliminary data.</text>
</comment>
<feature type="non-terminal residue" evidence="1">
    <location>
        <position position="1"/>
    </location>
</feature>
<keyword evidence="3" id="KW-1185">Reference proteome</keyword>
<accession>A0A815Z1M0</accession>
<protein>
    <submittedName>
        <fullName evidence="1">Uncharacterized protein</fullName>
    </submittedName>
</protein>
<dbReference type="PANTHER" id="PTHR47163">
    <property type="entry name" value="DDE_TNP_IS1595 DOMAIN-CONTAINING PROTEIN"/>
    <property type="match status" value="1"/>
</dbReference>
<dbReference type="OrthoDB" id="6611384at2759"/>
<proteinExistence type="predicted"/>
<gene>
    <name evidence="1" type="ORF">GPM918_LOCUS40953</name>
    <name evidence="2" type="ORF">SRO942_LOCUS41952</name>
</gene>
<dbReference type="EMBL" id="CAJOBC010097202">
    <property type="protein sequence ID" value="CAF4445722.1"/>
    <property type="molecule type" value="Genomic_DNA"/>
</dbReference>
<evidence type="ECO:0000313" key="1">
    <source>
        <dbReference type="EMBL" id="CAF1579046.1"/>
    </source>
</evidence>
<reference evidence="1" key="1">
    <citation type="submission" date="2021-02" db="EMBL/GenBank/DDBJ databases">
        <authorList>
            <person name="Nowell W R."/>
        </authorList>
    </citation>
    <scope>NUCLEOTIDE SEQUENCE</scope>
</reference>
<dbReference type="EMBL" id="CAJNOQ010031264">
    <property type="protein sequence ID" value="CAF1579046.1"/>
    <property type="molecule type" value="Genomic_DNA"/>
</dbReference>
<evidence type="ECO:0000313" key="3">
    <source>
        <dbReference type="Proteomes" id="UP000663829"/>
    </source>
</evidence>
<name>A0A815Z1M0_9BILA</name>
<dbReference type="AlphaFoldDB" id="A0A815Z1M0"/>
<dbReference type="PANTHER" id="PTHR47163:SF2">
    <property type="entry name" value="SI:DKEY-17M8.2"/>
    <property type="match status" value="1"/>
</dbReference>
<evidence type="ECO:0000313" key="2">
    <source>
        <dbReference type="EMBL" id="CAF4445722.1"/>
    </source>
</evidence>